<dbReference type="Pfam" id="PF03915">
    <property type="entry name" value="AIP3"/>
    <property type="match status" value="2"/>
</dbReference>
<feature type="domain" description="Actin interacting protein 3-like C-terminal" evidence="3">
    <location>
        <begin position="662"/>
        <end position="978"/>
    </location>
</feature>
<feature type="compositionally biased region" description="Basic and acidic residues" evidence="2">
    <location>
        <begin position="412"/>
        <end position="425"/>
    </location>
</feature>
<feature type="compositionally biased region" description="Polar residues" evidence="2">
    <location>
        <begin position="445"/>
        <end position="454"/>
    </location>
</feature>
<feature type="region of interest" description="Disordered" evidence="2">
    <location>
        <begin position="151"/>
        <end position="209"/>
    </location>
</feature>
<dbReference type="GO" id="GO:0005737">
    <property type="term" value="C:cytoplasm"/>
    <property type="evidence" value="ECO:0007669"/>
    <property type="project" value="TreeGrafter"/>
</dbReference>
<evidence type="ECO:0000256" key="2">
    <source>
        <dbReference type="SAM" id="MobiDB-lite"/>
    </source>
</evidence>
<dbReference type="InterPro" id="IPR051825">
    <property type="entry name" value="SRCIN1"/>
</dbReference>
<evidence type="ECO:0000313" key="5">
    <source>
        <dbReference type="Proteomes" id="UP000005408"/>
    </source>
</evidence>
<keyword evidence="1" id="KW-0175">Coiled coil</keyword>
<dbReference type="PANTHER" id="PTHR22741:SF10">
    <property type="entry name" value="COILED-COIL DOMAIN-CONTAINING PROTEIN CG32809"/>
    <property type="match status" value="1"/>
</dbReference>
<feature type="compositionally biased region" description="Polar residues" evidence="2">
    <location>
        <begin position="151"/>
        <end position="174"/>
    </location>
</feature>
<reference evidence="4" key="1">
    <citation type="submission" date="2022-08" db="UniProtKB">
        <authorList>
            <consortium name="EnsemblMetazoa"/>
        </authorList>
    </citation>
    <scope>IDENTIFICATION</scope>
    <source>
        <strain evidence="4">05x7-T-G4-1.051#20</strain>
    </source>
</reference>
<feature type="region of interest" description="Disordered" evidence="2">
    <location>
        <begin position="1099"/>
        <end position="1119"/>
    </location>
</feature>
<feature type="region of interest" description="Disordered" evidence="2">
    <location>
        <begin position="30"/>
        <end position="80"/>
    </location>
</feature>
<keyword evidence="5" id="KW-1185">Reference proteome</keyword>
<accession>A0A8W8M4P1</accession>
<protein>
    <recommendedName>
        <fullName evidence="3">Actin interacting protein 3-like C-terminal domain-containing protein</fullName>
    </recommendedName>
</protein>
<feature type="compositionally biased region" description="Polar residues" evidence="2">
    <location>
        <begin position="1009"/>
        <end position="1020"/>
    </location>
</feature>
<feature type="region of interest" description="Disordered" evidence="2">
    <location>
        <begin position="1336"/>
        <end position="1391"/>
    </location>
</feature>
<sequence length="1391" mass="153241">MKDSVLGCLFGGFTAHSQCGQEVTVVRDRSPHQRQPAAAMNWNVGQERSRRGPTKKPVRGTGPRQFESVPLTTHTPPKQRPQYLLDLKSDTPYLEETDLGVDRSRAHGSEVGRHHHPQVHKIEADVHQSYHGNHHYDDDLPVRRGILKKTQQTPTIKSPGSVSRGDANSVNVGSPDSPIYLSLQSRAGGAGTSQVEATPPDKPARLGELSQESVDFLNFLLREFRKEESSKKREAFMTMLAKRYPQYAERIHRPASEGGYPVQNRRPRDPHRRATTVVTYNPGCEQDYDNRSDTMSSVDGSTTFRRGGWMRNSMPAMRSPPNVYDKVSGVVFLVAGNQTKKAELPNEVTHLDTVRALFVRSFPGKLTMEYLASPKQKIYILDTMTNIYYQLEDLQDIKDRTVLRLYESDNDDPQRVREPPPEVRGKQMQASRENTPPRIPEQGRRSQTLPSGMTHSYPPYQEQQGPAQRAKSADRSRSLPRGQGPDYGYITYHGADRMQNSVDNPHYQSTSPADRPNLRPIPEHLHHQNGHHPGYHNGSDVRRSPPTHRSRSADPYYRDLSPPSHAITAPGAPPQTYVAKGVRANTMVSPLRATGPVTQDTRGMNRHTLAFTPMGEPTNQGTMRSQSYRVPPDPSQHVPQRPRSVTPQPTPQDDVTQFRMHKMEEQIASLAAWVQTAVTNTASRASSVRSSHTTTPSEQPSSATSIEEASYFPFSRGLSDISGVTQKPVTKNLKDGIMTIKKQASDLKGDLRQIRRMHQLSKESLQESIHETMKKIATALRSVPGADNQLLRQHRVEADQSCQTYLEKKCRAGKELSDLEGAVEELREDVISRQCRVNMCDVEGMALMLSTVTKTFGELKAGFPDMQKDLKKVMAGEMEVVVNEEKFLKEEPDSIEDALKRCKRLTGTLFTLKRLASVQEHRTPQIPTKQVGGKIPSDDDKRALLDNIKAMVPDHQARLMKLEAADASRQRKKKIITQQEALKFGKSLEIATRLLKPGSKESVSDIVTEEQSSHTTTSVTAKPKTASSIPSSAGGSATTSGTSSPSEFTTTAKKSEGLLSSQKVSEKIDKERVDEDDPRHQAAVLAMKKDVARAAFFSSITTPPTSPSPTEELHSFSPPRPLMDYTVHITQVKDSSTGETQYTVTDGQFSHSSATAQLVTTSSTASSSTGKSCVSMATRSSPTSIPRISSAVKSTETVESSKIMRKIRTSTPIASRESEKATSSKIPSLSLRKDGQIESSSGPDVRPKKIPPPPPPRKSSRLPSPGVKVDTEISLNGTVSLVASKPELPPKDISILGGHQMLVKDSGIGTSTPKSSVLPKPSSKFEKGIIEAIAVKNKESEGGSESQGDVTAQGAKPKIPSKKPKPPPPQRKSSLSQPEEKSQIPKAKENS</sequence>
<evidence type="ECO:0000259" key="3">
    <source>
        <dbReference type="Pfam" id="PF03915"/>
    </source>
</evidence>
<organism evidence="4 5">
    <name type="scientific">Magallana gigas</name>
    <name type="common">Pacific oyster</name>
    <name type="synonym">Crassostrea gigas</name>
    <dbReference type="NCBI Taxonomy" id="29159"/>
    <lineage>
        <taxon>Eukaryota</taxon>
        <taxon>Metazoa</taxon>
        <taxon>Spiralia</taxon>
        <taxon>Lophotrochozoa</taxon>
        <taxon>Mollusca</taxon>
        <taxon>Bivalvia</taxon>
        <taxon>Autobranchia</taxon>
        <taxon>Pteriomorphia</taxon>
        <taxon>Ostreida</taxon>
        <taxon>Ostreoidea</taxon>
        <taxon>Ostreidae</taxon>
        <taxon>Magallana</taxon>
    </lineage>
</organism>
<name>A0A8W8M4P1_MAGGI</name>
<feature type="compositionally biased region" description="Polar residues" evidence="2">
    <location>
        <begin position="1047"/>
        <end position="1063"/>
    </location>
</feature>
<feature type="region of interest" description="Disordered" evidence="2">
    <location>
        <begin position="999"/>
        <end position="1079"/>
    </location>
</feature>
<feature type="compositionally biased region" description="Low complexity" evidence="2">
    <location>
        <begin position="1178"/>
        <end position="1190"/>
    </location>
</feature>
<feature type="compositionally biased region" description="Polar residues" evidence="2">
    <location>
        <begin position="1191"/>
        <end position="1200"/>
    </location>
</feature>
<feature type="compositionally biased region" description="Basic and acidic residues" evidence="2">
    <location>
        <begin position="1064"/>
        <end position="1079"/>
    </location>
</feature>
<proteinExistence type="predicted"/>
<feature type="compositionally biased region" description="Low complexity" evidence="2">
    <location>
        <begin position="1311"/>
        <end position="1322"/>
    </location>
</feature>
<feature type="compositionally biased region" description="Polar residues" evidence="2">
    <location>
        <begin position="643"/>
        <end position="654"/>
    </location>
</feature>
<feature type="region of interest" description="Disordered" evidence="2">
    <location>
        <begin position="1161"/>
        <end position="1271"/>
    </location>
</feature>
<feature type="compositionally biased region" description="Polar residues" evidence="2">
    <location>
        <begin position="617"/>
        <end position="628"/>
    </location>
</feature>
<feature type="region of interest" description="Disordered" evidence="2">
    <location>
        <begin position="1304"/>
        <end position="1324"/>
    </location>
</feature>
<evidence type="ECO:0000256" key="1">
    <source>
        <dbReference type="ARBA" id="ARBA00023054"/>
    </source>
</evidence>
<evidence type="ECO:0000313" key="4">
    <source>
        <dbReference type="EnsemblMetazoa" id="G31681.4:cds"/>
    </source>
</evidence>
<feature type="region of interest" description="Disordered" evidence="2">
    <location>
        <begin position="611"/>
        <end position="654"/>
    </location>
</feature>
<feature type="compositionally biased region" description="Low complexity" evidence="2">
    <location>
        <begin position="1025"/>
        <end position="1046"/>
    </location>
</feature>
<feature type="region of interest" description="Disordered" evidence="2">
    <location>
        <begin position="683"/>
        <end position="706"/>
    </location>
</feature>
<dbReference type="Gene3D" id="1.20.58.1540">
    <property type="entry name" value="Actin interacting protein 3, C-terminal domain"/>
    <property type="match status" value="1"/>
</dbReference>
<dbReference type="InterPro" id="IPR022782">
    <property type="entry name" value="AIP3-like_C"/>
</dbReference>
<feature type="compositionally biased region" description="Polar residues" evidence="2">
    <location>
        <begin position="498"/>
        <end position="512"/>
    </location>
</feature>
<dbReference type="PANTHER" id="PTHR22741">
    <property type="entry name" value="P140CAP/SNIP-RELATED"/>
    <property type="match status" value="1"/>
</dbReference>
<dbReference type="EnsemblMetazoa" id="G31681.4">
    <property type="protein sequence ID" value="G31681.4:cds"/>
    <property type="gene ID" value="G31681"/>
</dbReference>
<dbReference type="Proteomes" id="UP000005408">
    <property type="component" value="Unassembled WGS sequence"/>
</dbReference>
<feature type="compositionally biased region" description="Basic and acidic residues" evidence="2">
    <location>
        <begin position="1378"/>
        <end position="1391"/>
    </location>
</feature>
<feature type="domain" description="Actin interacting protein 3-like C-terminal" evidence="3">
    <location>
        <begin position="332"/>
        <end position="412"/>
    </location>
</feature>
<feature type="region of interest" description="Disordered" evidence="2">
    <location>
        <begin position="406"/>
        <end position="576"/>
    </location>
</feature>